<dbReference type="SUPFAM" id="SSF52540">
    <property type="entry name" value="P-loop containing nucleoside triphosphate hydrolases"/>
    <property type="match status" value="1"/>
</dbReference>
<organism evidence="2 3">
    <name type="scientific">Pseudoclavibacter albus</name>
    <dbReference type="NCBI Taxonomy" id="272241"/>
    <lineage>
        <taxon>Bacteria</taxon>
        <taxon>Bacillati</taxon>
        <taxon>Actinomycetota</taxon>
        <taxon>Actinomycetes</taxon>
        <taxon>Micrococcales</taxon>
        <taxon>Microbacteriaceae</taxon>
        <taxon>Pseudoclavibacter</taxon>
    </lineage>
</organism>
<evidence type="ECO:0000313" key="2">
    <source>
        <dbReference type="EMBL" id="MCT2042927.1"/>
    </source>
</evidence>
<name>A0ABT2HX85_9MICO</name>
<dbReference type="InterPro" id="IPR003439">
    <property type="entry name" value="ABC_transporter-like_ATP-bd"/>
</dbReference>
<keyword evidence="2" id="KW-0547">Nucleotide-binding</keyword>
<dbReference type="Pfam" id="PF00005">
    <property type="entry name" value="ABC_tran"/>
    <property type="match status" value="1"/>
</dbReference>
<evidence type="ECO:0000259" key="1">
    <source>
        <dbReference type="PROSITE" id="PS50893"/>
    </source>
</evidence>
<gene>
    <name evidence="2" type="ORF">M3D15_06235</name>
</gene>
<feature type="domain" description="ABC transporter" evidence="1">
    <location>
        <begin position="23"/>
        <end position="248"/>
    </location>
</feature>
<keyword evidence="3" id="KW-1185">Reference proteome</keyword>
<dbReference type="GO" id="GO:0005524">
    <property type="term" value="F:ATP binding"/>
    <property type="evidence" value="ECO:0007669"/>
    <property type="project" value="UniProtKB-KW"/>
</dbReference>
<dbReference type="RefSeq" id="WP_260104247.1">
    <property type="nucleotide sequence ID" value="NZ_JALXSQ010000020.1"/>
</dbReference>
<dbReference type="EMBL" id="JALXSQ010000020">
    <property type="protein sequence ID" value="MCT2042927.1"/>
    <property type="molecule type" value="Genomic_DNA"/>
</dbReference>
<proteinExistence type="predicted"/>
<dbReference type="InterPro" id="IPR015854">
    <property type="entry name" value="ABC_transpr_LolD-like"/>
</dbReference>
<dbReference type="InterPro" id="IPR027417">
    <property type="entry name" value="P-loop_NTPase"/>
</dbReference>
<dbReference type="PANTHER" id="PTHR24220">
    <property type="entry name" value="IMPORT ATP-BINDING PROTEIN"/>
    <property type="match status" value="1"/>
</dbReference>
<reference evidence="2 3" key="1">
    <citation type="submission" date="2022-04" db="EMBL/GenBank/DDBJ databases">
        <title>Human microbiome associated bacterial genomes.</title>
        <authorList>
            <person name="Sandstrom S."/>
            <person name="Salamzade R."/>
            <person name="Kalan L.R."/>
        </authorList>
    </citation>
    <scope>NUCLEOTIDE SEQUENCE [LARGE SCALE GENOMIC DNA]</scope>
    <source>
        <strain evidence="3">p3-SID1799</strain>
    </source>
</reference>
<evidence type="ECO:0000313" key="3">
    <source>
        <dbReference type="Proteomes" id="UP001525379"/>
    </source>
</evidence>
<keyword evidence="2" id="KW-0067">ATP-binding</keyword>
<dbReference type="PROSITE" id="PS50893">
    <property type="entry name" value="ABC_TRANSPORTER_2"/>
    <property type="match status" value="1"/>
</dbReference>
<protein>
    <submittedName>
        <fullName evidence="2">ATP-binding cassette domain-containing protein</fullName>
    </submittedName>
</protein>
<sequence length="249" mass="26801">MTVNSSQTIPTLFGHRRGSLGGLVFTDADLVVGDRTLVHGLTATISPGKLTALYSPERDAVDGAFEALTRGIHPARGTVLVGGVDSAQLTRAEVLRLRRERVGIVGPGYRLASSRTLAENLKLPFQIAEMPLRDTDRAWLDRLVETFGLGDDLHRYPFELCSARHDRAAIARALALRPGLLLLREAFTGDDAHGGAVLMALVRALVQEHAVTTVLCTTNMKAVESCDVVVELNTGAAEQPARRVSSSSR</sequence>
<comment type="caution">
    <text evidence="2">The sequence shown here is derived from an EMBL/GenBank/DDBJ whole genome shotgun (WGS) entry which is preliminary data.</text>
</comment>
<dbReference type="Gene3D" id="3.40.50.300">
    <property type="entry name" value="P-loop containing nucleotide triphosphate hydrolases"/>
    <property type="match status" value="1"/>
</dbReference>
<dbReference type="Proteomes" id="UP001525379">
    <property type="component" value="Unassembled WGS sequence"/>
</dbReference>
<accession>A0ABT2HX85</accession>